<dbReference type="GO" id="GO:0016874">
    <property type="term" value="F:ligase activity"/>
    <property type="evidence" value="ECO:0007669"/>
    <property type="project" value="UniProtKB-KW"/>
</dbReference>
<keyword evidence="3" id="KW-1185">Reference proteome</keyword>
<comment type="caution">
    <text evidence="2">The sequence shown here is derived from an EMBL/GenBank/DDBJ whole genome shotgun (WGS) entry which is preliminary data.</text>
</comment>
<sequence>MTAVSNADKLFYPADGVTKGEFVEYVRALEYLANQAIIEFHVWLSTMDSLDRPDLLVLDLDPPEGTATAEVRDVARRARDLLGELGLTPFVQATGGRGFHVVTPLDTTTDFDTARELARAVADRLAENDPERLTTAQRKDKRGDRIFLDTNRNAYGQTVIAPYSLRARPGVHVATPPDWAELGRTEPAAYDPRRLGRRLARKADSWAHIHDHAASPSTAL</sequence>
<dbReference type="AlphaFoldDB" id="A0A934V441"/>
<accession>A0A934V441</accession>
<proteinExistence type="predicted"/>
<evidence type="ECO:0000313" key="3">
    <source>
        <dbReference type="Proteomes" id="UP000635245"/>
    </source>
</evidence>
<dbReference type="InterPro" id="IPR014145">
    <property type="entry name" value="LigD_pol_dom"/>
</dbReference>
<organism evidence="2 3">
    <name type="scientific">Prauserella cavernicola</name>
    <dbReference type="NCBI Taxonomy" id="2800127"/>
    <lineage>
        <taxon>Bacteria</taxon>
        <taxon>Bacillati</taxon>
        <taxon>Actinomycetota</taxon>
        <taxon>Actinomycetes</taxon>
        <taxon>Pseudonocardiales</taxon>
        <taxon>Pseudonocardiaceae</taxon>
        <taxon>Prauserella</taxon>
    </lineage>
</organism>
<feature type="domain" description="DNA ligase D polymerase" evidence="1">
    <location>
        <begin position="23"/>
        <end position="206"/>
    </location>
</feature>
<name>A0A934V441_9PSEU</name>
<dbReference type="Pfam" id="PF21686">
    <property type="entry name" value="LigD_Prim-Pol"/>
    <property type="match status" value="1"/>
</dbReference>
<protein>
    <submittedName>
        <fullName evidence="2">ATP-dependent DNA ligase</fullName>
    </submittedName>
</protein>
<reference evidence="2" key="1">
    <citation type="submission" date="2020-12" db="EMBL/GenBank/DDBJ databases">
        <title>Prauserella sp. ASG 168, a novel actinomycete isolated from cave rock.</title>
        <authorList>
            <person name="Suriyachadkun C."/>
        </authorList>
    </citation>
    <scope>NUCLEOTIDE SEQUENCE</scope>
    <source>
        <strain evidence="2">ASG 168</strain>
    </source>
</reference>
<evidence type="ECO:0000259" key="1">
    <source>
        <dbReference type="Pfam" id="PF21686"/>
    </source>
</evidence>
<dbReference type="PANTHER" id="PTHR42705:SF2">
    <property type="entry name" value="BIFUNCTIONAL NON-HOMOLOGOUS END JOINING PROTEIN LIGD"/>
    <property type="match status" value="1"/>
</dbReference>
<dbReference type="Gene3D" id="3.90.920.10">
    <property type="entry name" value="DNA primase, PRIM domain"/>
    <property type="match status" value="1"/>
</dbReference>
<dbReference type="PANTHER" id="PTHR42705">
    <property type="entry name" value="BIFUNCTIONAL NON-HOMOLOGOUS END JOINING PROTEIN LIGD"/>
    <property type="match status" value="1"/>
</dbReference>
<dbReference type="Proteomes" id="UP000635245">
    <property type="component" value="Unassembled WGS sequence"/>
</dbReference>
<keyword evidence="2" id="KW-0436">Ligase</keyword>
<dbReference type="InterPro" id="IPR052171">
    <property type="entry name" value="NHEJ_LigD"/>
</dbReference>
<gene>
    <name evidence="2" type="ORF">JHE00_08305</name>
</gene>
<evidence type="ECO:0000313" key="2">
    <source>
        <dbReference type="EMBL" id="MBK1784329.1"/>
    </source>
</evidence>
<dbReference type="EMBL" id="JAENJH010000002">
    <property type="protein sequence ID" value="MBK1784329.1"/>
    <property type="molecule type" value="Genomic_DNA"/>
</dbReference>
<dbReference type="RefSeq" id="WP_200316640.1">
    <property type="nucleotide sequence ID" value="NZ_JAENJH010000002.1"/>
</dbReference>